<dbReference type="Proteomes" id="UP000244855">
    <property type="component" value="Unassembled WGS sequence"/>
</dbReference>
<accession>A0A2V1D883</accession>
<dbReference type="STRING" id="97972.A0A2V1D883"/>
<feature type="compositionally biased region" description="Basic residues" evidence="3">
    <location>
        <begin position="523"/>
        <end position="538"/>
    </location>
</feature>
<feature type="compositionally biased region" description="Polar residues" evidence="3">
    <location>
        <begin position="373"/>
        <end position="389"/>
    </location>
</feature>
<sequence>MDNQEFRRLILKTSASPNHQHAATDTKTSPSRNPGTVLGARKHSSIPMTPRHVGRSTVQADFARQLAQRNAKANPTNKFRSVAPKGTKLAPGYTDRSKTREDNEEENEKAKRIKNLENSLKLGEIDRGTFENLVQEITGGEVTSTHLVKGLDRKLLERVRKGENVTRAYTEHQDEDQPDLEDEFDELAEQELGTLIREKAEKKGEMAPPPPVAGVKRSRADILADLKRQREEAATAAMEEHEKKYPTLGAGFRKVSNNGETTRIEKDSRGREILIITDAQGKEKRKVRKQRAEEPPIPIRRDLDDATKPINMHNLPTPIEEKSEDEDIFEGVGSTYNPLAGLDNEDTSSDEEGEVRSGAGPLLPETERGEASPKQNQILAETVTSTTSGDGAGNRASAIDTDLAGPLKRNYFAATSRVFGQKEIASSEASAADITVRAALQKVRTLDPNSTLINDPDSKEARLMKRARELAVSDRDMEDLDMGFGGSRFDDADEMEREGEKIKLSEWRGLGAEGEEDEELHAHKGGKKRKRGPKKKKGDKNSASDVLMVMERQKEKRPLG</sequence>
<organism evidence="5 6">
    <name type="scientific">Periconia macrospinosa</name>
    <dbReference type="NCBI Taxonomy" id="97972"/>
    <lineage>
        <taxon>Eukaryota</taxon>
        <taxon>Fungi</taxon>
        <taxon>Dikarya</taxon>
        <taxon>Ascomycota</taxon>
        <taxon>Pezizomycotina</taxon>
        <taxon>Dothideomycetes</taxon>
        <taxon>Pleosporomycetidae</taxon>
        <taxon>Pleosporales</taxon>
        <taxon>Massarineae</taxon>
        <taxon>Periconiaceae</taxon>
        <taxon>Periconia</taxon>
    </lineage>
</organism>
<reference evidence="5 6" key="1">
    <citation type="journal article" date="2018" name="Sci. Rep.">
        <title>Comparative genomics provides insights into the lifestyle and reveals functional heterogeneity of dark septate endophytic fungi.</title>
        <authorList>
            <person name="Knapp D.G."/>
            <person name="Nemeth J.B."/>
            <person name="Barry K."/>
            <person name="Hainaut M."/>
            <person name="Henrissat B."/>
            <person name="Johnson J."/>
            <person name="Kuo A."/>
            <person name="Lim J.H.P."/>
            <person name="Lipzen A."/>
            <person name="Nolan M."/>
            <person name="Ohm R.A."/>
            <person name="Tamas L."/>
            <person name="Grigoriev I.V."/>
            <person name="Spatafora J.W."/>
            <person name="Nagy L.G."/>
            <person name="Kovacs G.M."/>
        </authorList>
    </citation>
    <scope>NUCLEOTIDE SEQUENCE [LARGE SCALE GENOMIC DNA]</scope>
    <source>
        <strain evidence="5 6">DSE2036</strain>
    </source>
</reference>
<evidence type="ECO:0000313" key="5">
    <source>
        <dbReference type="EMBL" id="PVH94251.1"/>
    </source>
</evidence>
<evidence type="ECO:0000256" key="2">
    <source>
        <dbReference type="ARBA" id="ARBA00023242"/>
    </source>
</evidence>
<dbReference type="PANTHER" id="PTHR12765">
    <property type="entry name" value="RED PROTEIN IK FACTOR CYTOKINE IK"/>
    <property type="match status" value="1"/>
</dbReference>
<feature type="compositionally biased region" description="Basic and acidic residues" evidence="3">
    <location>
        <begin position="229"/>
        <end position="245"/>
    </location>
</feature>
<feature type="compositionally biased region" description="Basic and acidic residues" evidence="3">
    <location>
        <begin position="290"/>
        <end position="307"/>
    </location>
</feature>
<dbReference type="AlphaFoldDB" id="A0A2V1D883"/>
<feature type="domain" description="RED-like N-terminal" evidence="4">
    <location>
        <begin position="86"/>
        <end position="192"/>
    </location>
</feature>
<dbReference type="InterPro" id="IPR012916">
    <property type="entry name" value="RED_N"/>
</dbReference>
<comment type="subcellular location">
    <subcellularLocation>
        <location evidence="1">Nucleus</location>
    </subcellularLocation>
</comment>
<gene>
    <name evidence="5" type="ORF">DM02DRAFT_602833</name>
</gene>
<evidence type="ECO:0000313" key="6">
    <source>
        <dbReference type="Proteomes" id="UP000244855"/>
    </source>
</evidence>
<protein>
    <recommendedName>
        <fullName evidence="4">RED-like N-terminal domain-containing protein</fullName>
    </recommendedName>
</protein>
<feature type="compositionally biased region" description="Acidic residues" evidence="3">
    <location>
        <begin position="343"/>
        <end position="353"/>
    </location>
</feature>
<feature type="compositionally biased region" description="Basic and acidic residues" evidence="3">
    <location>
        <begin position="262"/>
        <end position="272"/>
    </location>
</feature>
<name>A0A2V1D883_9PLEO</name>
<proteinExistence type="predicted"/>
<dbReference type="EMBL" id="KZ805544">
    <property type="protein sequence ID" value="PVH94251.1"/>
    <property type="molecule type" value="Genomic_DNA"/>
</dbReference>
<keyword evidence="2" id="KW-0539">Nucleus</keyword>
<dbReference type="GO" id="GO:0005634">
    <property type="term" value="C:nucleus"/>
    <property type="evidence" value="ECO:0007669"/>
    <property type="project" value="UniProtKB-SubCell"/>
</dbReference>
<dbReference type="InterPro" id="IPR039896">
    <property type="entry name" value="Red-like"/>
</dbReference>
<dbReference type="OrthoDB" id="3366823at2759"/>
<feature type="region of interest" description="Disordered" evidence="3">
    <location>
        <begin position="68"/>
        <end position="110"/>
    </location>
</feature>
<feature type="region of interest" description="Disordered" evidence="3">
    <location>
        <begin position="229"/>
        <end position="399"/>
    </location>
</feature>
<evidence type="ECO:0000259" key="4">
    <source>
        <dbReference type="Pfam" id="PF07808"/>
    </source>
</evidence>
<feature type="compositionally biased region" description="Polar residues" evidence="3">
    <location>
        <begin position="68"/>
        <end position="79"/>
    </location>
</feature>
<keyword evidence="6" id="KW-1185">Reference proteome</keyword>
<feature type="compositionally biased region" description="Basic and acidic residues" evidence="3">
    <location>
        <begin position="551"/>
        <end position="560"/>
    </location>
</feature>
<evidence type="ECO:0000256" key="3">
    <source>
        <dbReference type="SAM" id="MobiDB-lite"/>
    </source>
</evidence>
<evidence type="ECO:0000256" key="1">
    <source>
        <dbReference type="ARBA" id="ARBA00004123"/>
    </source>
</evidence>
<feature type="compositionally biased region" description="Polar residues" evidence="3">
    <location>
        <begin position="13"/>
        <end position="34"/>
    </location>
</feature>
<dbReference type="Pfam" id="PF07808">
    <property type="entry name" value="RED_N"/>
    <property type="match status" value="1"/>
</dbReference>
<feature type="region of interest" description="Disordered" evidence="3">
    <location>
        <begin position="12"/>
        <end position="55"/>
    </location>
</feature>
<feature type="region of interest" description="Disordered" evidence="3">
    <location>
        <begin position="479"/>
        <end position="560"/>
    </location>
</feature>